<dbReference type="HOGENOM" id="CLU_3296653_0_0_7"/>
<evidence type="ECO:0000313" key="2">
    <source>
        <dbReference type="Proteomes" id="UP000014803"/>
    </source>
</evidence>
<sequence length="40" mass="3629">MTVPTIRAAALSAGASLAAGFGSPGAGGREALTGGVNCPA</sequence>
<reference evidence="1 2" key="1">
    <citation type="journal article" date="2013" name="Sci. Rep.">
        <title>Extraordinary expansion of a Sorangium cellulosum genome from an alkaline milieu.</title>
        <authorList>
            <person name="Han K."/>
            <person name="Li Z.F."/>
            <person name="Peng R."/>
            <person name="Zhu L.P."/>
            <person name="Zhou T."/>
            <person name="Wang L.G."/>
            <person name="Li S.G."/>
            <person name="Zhang X.B."/>
            <person name="Hu W."/>
            <person name="Wu Z.H."/>
            <person name="Qin N."/>
            <person name="Li Y.Z."/>
        </authorList>
    </citation>
    <scope>NUCLEOTIDE SEQUENCE [LARGE SCALE GENOMIC DNA]</scope>
    <source>
        <strain evidence="1 2">So0157-2</strain>
    </source>
</reference>
<dbReference type="Proteomes" id="UP000014803">
    <property type="component" value="Chromosome"/>
</dbReference>
<evidence type="ECO:0000313" key="1">
    <source>
        <dbReference type="EMBL" id="AGP40900.1"/>
    </source>
</evidence>
<organism evidence="1 2">
    <name type="scientific">Sorangium cellulosum So0157-2</name>
    <dbReference type="NCBI Taxonomy" id="1254432"/>
    <lineage>
        <taxon>Bacteria</taxon>
        <taxon>Pseudomonadati</taxon>
        <taxon>Myxococcota</taxon>
        <taxon>Polyangia</taxon>
        <taxon>Polyangiales</taxon>
        <taxon>Polyangiaceae</taxon>
        <taxon>Sorangium</taxon>
    </lineage>
</organism>
<dbReference type="EMBL" id="CP003969">
    <property type="protein sequence ID" value="AGP40900.1"/>
    <property type="molecule type" value="Genomic_DNA"/>
</dbReference>
<dbReference type="STRING" id="1254432.SCE1572_44275"/>
<dbReference type="AlphaFoldDB" id="S4Y9G2"/>
<protein>
    <submittedName>
        <fullName evidence="1">Uncharacterized protein</fullName>
    </submittedName>
</protein>
<name>S4Y9G2_SORCE</name>
<dbReference type="KEGG" id="scu:SCE1572_44275"/>
<accession>S4Y9G2</accession>
<gene>
    <name evidence="1" type="ORF">SCE1572_44275</name>
</gene>
<proteinExistence type="predicted"/>